<keyword evidence="4" id="KW-1185">Reference proteome</keyword>
<protein>
    <recommendedName>
        <fullName evidence="2">Rhamnogalacturonan I lyase beta-sheet domain-containing protein</fullName>
    </recommendedName>
</protein>
<comment type="caution">
    <text evidence="3">The sequence shown here is derived from an EMBL/GenBank/DDBJ whole genome shotgun (WGS) entry which is preliminary data.</text>
</comment>
<feature type="non-terminal residue" evidence="3">
    <location>
        <position position="148"/>
    </location>
</feature>
<dbReference type="EMBL" id="NMUL01000091">
    <property type="protein sequence ID" value="OXM59196.1"/>
    <property type="molecule type" value="Genomic_DNA"/>
</dbReference>
<feature type="signal peptide" evidence="1">
    <location>
        <begin position="1"/>
        <end position="27"/>
    </location>
</feature>
<dbReference type="InterPro" id="IPR034641">
    <property type="entry name" value="RGL11"/>
</dbReference>
<dbReference type="InterPro" id="IPR013783">
    <property type="entry name" value="Ig-like_fold"/>
</dbReference>
<sequence length="148" mass="14722">MRTSALNRRLAAVAAGLLVLGLLPGTAADAVVPAAPQAAKPQADRLNRGVVSVHTAAGNRVGWRLLADDPPGVAFNVYRDGTRVTGTPVSGPTSFLDTGAPAGARYTVRAVVGGAEVMSTFAAAKSLTLDSGVAAGTGTGGDTRLLTA</sequence>
<name>A0A229SK43_9PSEU</name>
<feature type="chain" id="PRO_5039273635" description="Rhamnogalacturonan I lyase beta-sheet domain-containing protein" evidence="1">
    <location>
        <begin position="28"/>
        <end position="148"/>
    </location>
</feature>
<evidence type="ECO:0000313" key="3">
    <source>
        <dbReference type="EMBL" id="OXM59196.1"/>
    </source>
</evidence>
<accession>A0A229SK43</accession>
<dbReference type="AlphaFoldDB" id="A0A229SK43"/>
<dbReference type="Pfam" id="PF18370">
    <property type="entry name" value="RGI_lyase"/>
    <property type="match status" value="1"/>
</dbReference>
<dbReference type="PANTHER" id="PTHR43118">
    <property type="entry name" value="RHAMNOGALACTURONAN LYASE (EUROFUNG)"/>
    <property type="match status" value="1"/>
</dbReference>
<reference evidence="4" key="1">
    <citation type="submission" date="2017-07" db="EMBL/GenBank/DDBJ databases">
        <title>Comparative genome mining reveals phylogenetic distribution patterns of secondary metabolites in Amycolatopsis.</title>
        <authorList>
            <person name="Adamek M."/>
            <person name="Alanjary M."/>
            <person name="Sales-Ortells H."/>
            <person name="Goodfellow M."/>
            <person name="Bull A.T."/>
            <person name="Kalinowski J."/>
            <person name="Ziemert N."/>
        </authorList>
    </citation>
    <scope>NUCLEOTIDE SEQUENCE [LARGE SCALE GENOMIC DNA]</scope>
    <source>
        <strain evidence="4">H5</strain>
    </source>
</reference>
<gene>
    <name evidence="3" type="ORF">CF165_49015</name>
</gene>
<dbReference type="InterPro" id="IPR041624">
    <property type="entry name" value="RGI_lyase"/>
</dbReference>
<organism evidence="3 4">
    <name type="scientific">Amycolatopsis vastitatis</name>
    <dbReference type="NCBI Taxonomy" id="1905142"/>
    <lineage>
        <taxon>Bacteria</taxon>
        <taxon>Bacillati</taxon>
        <taxon>Actinomycetota</taxon>
        <taxon>Actinomycetes</taxon>
        <taxon>Pseudonocardiales</taxon>
        <taxon>Pseudonocardiaceae</taxon>
        <taxon>Amycolatopsis</taxon>
    </lineage>
</organism>
<dbReference type="PANTHER" id="PTHR43118:SF1">
    <property type="entry name" value="RHAMNOGALACTURONAN LYASE (EUROFUNG)"/>
    <property type="match status" value="1"/>
</dbReference>
<dbReference type="Proteomes" id="UP000215199">
    <property type="component" value="Unassembled WGS sequence"/>
</dbReference>
<keyword evidence="1" id="KW-0732">Signal</keyword>
<proteinExistence type="predicted"/>
<feature type="domain" description="Rhamnogalacturonan I lyase beta-sheet" evidence="2">
    <location>
        <begin position="42"/>
        <end position="120"/>
    </location>
</feature>
<evidence type="ECO:0000313" key="4">
    <source>
        <dbReference type="Proteomes" id="UP000215199"/>
    </source>
</evidence>
<evidence type="ECO:0000256" key="1">
    <source>
        <dbReference type="SAM" id="SignalP"/>
    </source>
</evidence>
<dbReference type="GO" id="GO:0005975">
    <property type="term" value="P:carbohydrate metabolic process"/>
    <property type="evidence" value="ECO:0007669"/>
    <property type="project" value="UniProtKB-ARBA"/>
</dbReference>
<evidence type="ECO:0000259" key="2">
    <source>
        <dbReference type="Pfam" id="PF18370"/>
    </source>
</evidence>
<dbReference type="Gene3D" id="2.60.40.10">
    <property type="entry name" value="Immunoglobulins"/>
    <property type="match status" value="1"/>
</dbReference>